<accession>A0A7Z0CNP4</accession>
<evidence type="ECO:0000313" key="4">
    <source>
        <dbReference type="Proteomes" id="UP000562045"/>
    </source>
</evidence>
<dbReference type="EC" id="3.4.21.89" evidence="1"/>
<name>A0A7Z0CNP4_9ACTN</name>
<proteinExistence type="predicted"/>
<comment type="caution">
    <text evidence="3">The sequence shown here is derived from an EMBL/GenBank/DDBJ whole genome shotgun (WGS) entry which is preliminary data.</text>
</comment>
<dbReference type="GO" id="GO:0009003">
    <property type="term" value="F:signal peptidase activity"/>
    <property type="evidence" value="ECO:0007669"/>
    <property type="project" value="UniProtKB-EC"/>
</dbReference>
<dbReference type="GO" id="GO:0016020">
    <property type="term" value="C:membrane"/>
    <property type="evidence" value="ECO:0007669"/>
    <property type="project" value="UniProtKB-UniRule"/>
</dbReference>
<evidence type="ECO:0000256" key="2">
    <source>
        <dbReference type="SAM" id="Phobius"/>
    </source>
</evidence>
<keyword evidence="2" id="KW-1133">Transmembrane helix</keyword>
<feature type="transmembrane region" description="Helical" evidence="2">
    <location>
        <begin position="176"/>
        <end position="198"/>
    </location>
</feature>
<dbReference type="Proteomes" id="UP000562045">
    <property type="component" value="Unassembled WGS sequence"/>
</dbReference>
<dbReference type="EMBL" id="JACBZM010000001">
    <property type="protein sequence ID" value="NYI47624.1"/>
    <property type="molecule type" value="Genomic_DNA"/>
</dbReference>
<feature type="transmembrane region" description="Helical" evidence="2">
    <location>
        <begin position="12"/>
        <end position="33"/>
    </location>
</feature>
<dbReference type="GO" id="GO:0004252">
    <property type="term" value="F:serine-type endopeptidase activity"/>
    <property type="evidence" value="ECO:0007669"/>
    <property type="project" value="UniProtKB-UniRule"/>
</dbReference>
<dbReference type="AlphaFoldDB" id="A0A7Z0CNP4"/>
<feature type="transmembrane region" description="Helical" evidence="2">
    <location>
        <begin position="138"/>
        <end position="155"/>
    </location>
</feature>
<protein>
    <recommendedName>
        <fullName evidence="1">Signal peptidase I</fullName>
        <ecNumber evidence="1">3.4.21.89</ecNumber>
    </recommendedName>
</protein>
<keyword evidence="2" id="KW-0472">Membrane</keyword>
<dbReference type="NCBIfam" id="TIGR02228">
    <property type="entry name" value="sigpep_I_arch"/>
    <property type="match status" value="1"/>
</dbReference>
<dbReference type="RefSeq" id="WP_179651650.1">
    <property type="nucleotide sequence ID" value="NZ_JACBZM010000001.1"/>
</dbReference>
<gene>
    <name evidence="3" type="ORF">BJ993_004704</name>
</gene>
<dbReference type="GO" id="GO:0006465">
    <property type="term" value="P:signal peptide processing"/>
    <property type="evidence" value="ECO:0007669"/>
    <property type="project" value="UniProtKB-UniRule"/>
</dbReference>
<evidence type="ECO:0000313" key="3">
    <source>
        <dbReference type="EMBL" id="NYI47624.1"/>
    </source>
</evidence>
<evidence type="ECO:0000256" key="1">
    <source>
        <dbReference type="NCBIfam" id="TIGR02228"/>
    </source>
</evidence>
<sequence length="442" mass="44132">MTRVARWGREAVLWTGGVLGALCLAGFVAGWLFHVTPLVFVSGSMSPSYEAGALGVAREVPAADISVGDVVSVVDAQGHRVTHRVVAAVPSGDGVALTLQGDTNNVPDAETYVVDAADRVAFGIPYAGRVLSAASSPAGLLAAGLLVAAAALLGFGHRGGGARRRTTGARRLVVPAGLASVLAVGGVVGVTGGGPWAFTSAVWTDTATATATITTPDTTPPVLTSPAPSNGATGTNWAALSCSSSANQVCVNATDTAGSGVSAVAVKLVRTSGTVQCWDGSAFVNGTACAAQPMTVVSGAQYRSSGLTAALMVNGTYQATYSASDVAGNTATPLVTTFTVAAPVPVTPVITGCTTINGNNPYNLTWTWSGSGNPDSFKLYYGGGGSFRTPTTFAGTARSGQTQSINNEAGTFRLVAVTGGVESTLSNAANYSGNGNKNCSVS</sequence>
<dbReference type="InterPro" id="IPR001733">
    <property type="entry name" value="Peptidase_S26B"/>
</dbReference>
<organism evidence="3 4">
    <name type="scientific">Nocardioides aromaticivorans</name>
    <dbReference type="NCBI Taxonomy" id="200618"/>
    <lineage>
        <taxon>Bacteria</taxon>
        <taxon>Bacillati</taxon>
        <taxon>Actinomycetota</taxon>
        <taxon>Actinomycetes</taxon>
        <taxon>Propionibacteriales</taxon>
        <taxon>Nocardioidaceae</taxon>
        <taxon>Nocardioides</taxon>
    </lineage>
</organism>
<keyword evidence="2" id="KW-0812">Transmembrane</keyword>
<reference evidence="3 4" key="1">
    <citation type="submission" date="2020-07" db="EMBL/GenBank/DDBJ databases">
        <title>Sequencing the genomes of 1000 actinobacteria strains.</title>
        <authorList>
            <person name="Klenk H.-P."/>
        </authorList>
    </citation>
    <scope>NUCLEOTIDE SEQUENCE [LARGE SCALE GENOMIC DNA]</scope>
    <source>
        <strain evidence="3 4">DSM 15131</strain>
    </source>
</reference>